<evidence type="ECO:0000313" key="2">
    <source>
        <dbReference type="EMBL" id="PSO06297.1"/>
    </source>
</evidence>
<evidence type="ECO:0000256" key="1">
    <source>
        <dbReference type="SAM" id="MobiDB-lite"/>
    </source>
</evidence>
<sequence>MGFSASYRDLTGSLIPFSSTPSCQDAPTHHAMRWGAPSNPSSVSLTLPPPPHVCMYPSLSQPAEVLGLYLLPLTLLPMHNRIIQIKKSI</sequence>
<evidence type="ECO:0000313" key="3">
    <source>
        <dbReference type="Proteomes" id="UP000242015"/>
    </source>
</evidence>
<feature type="compositionally biased region" description="Polar residues" evidence="1">
    <location>
        <begin position="16"/>
        <end position="25"/>
    </location>
</feature>
<dbReference type="Proteomes" id="UP000242015">
    <property type="component" value="Unassembled WGS sequence"/>
</dbReference>
<accession>A0A2R6C5Y1</accession>
<reference evidence="2 3" key="1">
    <citation type="submission" date="2017-04" db="EMBL/GenBank/DDBJ databases">
        <title>Novel microbial lineages endemic to geothermal iron-oxide mats fill important gaps in the evolutionary history of Archaea.</title>
        <authorList>
            <person name="Jay Z.J."/>
            <person name="Beam J.P."/>
            <person name="Dlakic M."/>
            <person name="Rusch D.B."/>
            <person name="Kozubal M.A."/>
            <person name="Inskeep W.P."/>
        </authorList>
    </citation>
    <scope>NUCLEOTIDE SEQUENCE [LARGE SCALE GENOMIC DNA]</scope>
    <source>
        <strain evidence="2">BE_D</strain>
    </source>
</reference>
<protein>
    <submittedName>
        <fullName evidence="2">Uncharacterized protein</fullName>
    </submittedName>
</protein>
<proteinExistence type="predicted"/>
<organism evidence="2 3">
    <name type="scientific">Candidatus Marsarchaeota G2 archaeon BE_D</name>
    <dbReference type="NCBI Taxonomy" id="1978158"/>
    <lineage>
        <taxon>Archaea</taxon>
        <taxon>Candidatus Marsarchaeota</taxon>
        <taxon>Candidatus Marsarchaeota group 2</taxon>
    </lineage>
</organism>
<dbReference type="AlphaFoldDB" id="A0A2R6C5Y1"/>
<dbReference type="EMBL" id="NEXF01000536">
    <property type="protein sequence ID" value="PSO06297.1"/>
    <property type="molecule type" value="Genomic_DNA"/>
</dbReference>
<name>A0A2R6C5Y1_9ARCH</name>
<gene>
    <name evidence="2" type="ORF">B9Q04_16790</name>
</gene>
<comment type="caution">
    <text evidence="2">The sequence shown here is derived from an EMBL/GenBank/DDBJ whole genome shotgun (WGS) entry which is preliminary data.</text>
</comment>
<feature type="region of interest" description="Disordered" evidence="1">
    <location>
        <begin position="1"/>
        <end position="37"/>
    </location>
</feature>